<dbReference type="AlphaFoldDB" id="A0A843UQ13"/>
<dbReference type="Proteomes" id="UP000652761">
    <property type="component" value="Unassembled WGS sequence"/>
</dbReference>
<gene>
    <name evidence="1" type="ORF">Taro_016999</name>
</gene>
<proteinExistence type="predicted"/>
<comment type="caution">
    <text evidence="1">The sequence shown here is derived from an EMBL/GenBank/DDBJ whole genome shotgun (WGS) entry which is preliminary data.</text>
</comment>
<protein>
    <submittedName>
        <fullName evidence="1">Uncharacterized protein</fullName>
    </submittedName>
</protein>
<organism evidence="1 2">
    <name type="scientific">Colocasia esculenta</name>
    <name type="common">Wild taro</name>
    <name type="synonym">Arum esculentum</name>
    <dbReference type="NCBI Taxonomy" id="4460"/>
    <lineage>
        <taxon>Eukaryota</taxon>
        <taxon>Viridiplantae</taxon>
        <taxon>Streptophyta</taxon>
        <taxon>Embryophyta</taxon>
        <taxon>Tracheophyta</taxon>
        <taxon>Spermatophyta</taxon>
        <taxon>Magnoliopsida</taxon>
        <taxon>Liliopsida</taxon>
        <taxon>Araceae</taxon>
        <taxon>Aroideae</taxon>
        <taxon>Colocasieae</taxon>
        <taxon>Colocasia</taxon>
    </lineage>
</organism>
<dbReference type="EMBL" id="NMUH01000765">
    <property type="protein sequence ID" value="MQL84487.1"/>
    <property type="molecule type" value="Genomic_DNA"/>
</dbReference>
<name>A0A843UQ13_COLES</name>
<keyword evidence="2" id="KW-1185">Reference proteome</keyword>
<accession>A0A843UQ13</accession>
<reference evidence="1" key="1">
    <citation type="submission" date="2017-07" db="EMBL/GenBank/DDBJ databases">
        <title>Taro Niue Genome Assembly and Annotation.</title>
        <authorList>
            <person name="Atibalentja N."/>
            <person name="Keating K."/>
            <person name="Fields C.J."/>
        </authorList>
    </citation>
    <scope>NUCLEOTIDE SEQUENCE</scope>
    <source>
        <strain evidence="1">Niue_2</strain>
        <tissue evidence="1">Leaf</tissue>
    </source>
</reference>
<sequence>MASRLKFNLRFAPPSDVSALGNGGILVQDPNTHFRLTKSNGAHNRPKALRLSEAEHFVATSVASTPALCELPIHVPPSSFV</sequence>
<evidence type="ECO:0000313" key="1">
    <source>
        <dbReference type="EMBL" id="MQL84487.1"/>
    </source>
</evidence>
<evidence type="ECO:0000313" key="2">
    <source>
        <dbReference type="Proteomes" id="UP000652761"/>
    </source>
</evidence>